<keyword evidence="2" id="KW-1185">Reference proteome</keyword>
<dbReference type="EMBL" id="UGVC01000007">
    <property type="protein sequence ID" value="SUD98898.1"/>
    <property type="molecule type" value="Genomic_DNA"/>
</dbReference>
<reference evidence="1 2" key="1">
    <citation type="submission" date="2018-06" db="EMBL/GenBank/DDBJ databases">
        <authorList>
            <consortium name="Pathogen Informatics"/>
            <person name="Doyle S."/>
        </authorList>
    </citation>
    <scope>NUCLEOTIDE SEQUENCE [LARGE SCALE GENOMIC DNA]</scope>
    <source>
        <strain evidence="1 2">NCTC10526</strain>
    </source>
</reference>
<gene>
    <name evidence="1" type="ORF">NCTC10526_02886</name>
</gene>
<evidence type="ECO:0000313" key="2">
    <source>
        <dbReference type="Proteomes" id="UP000254123"/>
    </source>
</evidence>
<dbReference type="AlphaFoldDB" id="A0A379LSA2"/>
<proteinExistence type="predicted"/>
<accession>A0A379LSA2</accession>
<sequence length="53" mass="6106">MTTSSSSKPMTMSTTNSERFEQRMNKSLYSRRKAFILLALSLRCVLWPLVYSG</sequence>
<protein>
    <submittedName>
        <fullName evidence="1">Uncharacterized protein</fullName>
    </submittedName>
</protein>
<organism evidence="1 2">
    <name type="scientific">Psychrobacter phenylpyruvicus</name>
    <dbReference type="NCBI Taxonomy" id="29432"/>
    <lineage>
        <taxon>Bacteria</taxon>
        <taxon>Pseudomonadati</taxon>
        <taxon>Pseudomonadota</taxon>
        <taxon>Gammaproteobacteria</taxon>
        <taxon>Moraxellales</taxon>
        <taxon>Moraxellaceae</taxon>
        <taxon>Psychrobacter</taxon>
    </lineage>
</organism>
<evidence type="ECO:0000313" key="1">
    <source>
        <dbReference type="EMBL" id="SUD98898.1"/>
    </source>
</evidence>
<name>A0A379LSA2_9GAMM</name>
<dbReference type="Proteomes" id="UP000254123">
    <property type="component" value="Unassembled WGS sequence"/>
</dbReference>